<keyword evidence="11 16" id="KW-1133">Transmembrane helix</keyword>
<evidence type="ECO:0000313" key="19">
    <source>
        <dbReference type="EMBL" id="PKU23167.1"/>
    </source>
</evidence>
<dbReference type="Proteomes" id="UP000233293">
    <property type="component" value="Unassembled WGS sequence"/>
</dbReference>
<evidence type="ECO:0000256" key="9">
    <source>
        <dbReference type="ARBA" id="ARBA00022692"/>
    </source>
</evidence>
<feature type="domain" description="PTS EIIC type-1" evidence="18">
    <location>
        <begin position="5"/>
        <end position="392"/>
    </location>
</feature>
<evidence type="ECO:0000256" key="16">
    <source>
        <dbReference type="SAM" id="Phobius"/>
    </source>
</evidence>
<evidence type="ECO:0000256" key="8">
    <source>
        <dbReference type="ARBA" id="ARBA00022683"/>
    </source>
</evidence>
<comment type="caution">
    <text evidence="19">The sequence shown here is derived from an EMBL/GenBank/DDBJ whole genome shotgun (WGS) entry which is preliminary data.</text>
</comment>
<evidence type="ECO:0000259" key="17">
    <source>
        <dbReference type="PROSITE" id="PS51098"/>
    </source>
</evidence>
<feature type="transmembrane region" description="Helical" evidence="16">
    <location>
        <begin position="303"/>
        <end position="322"/>
    </location>
</feature>
<dbReference type="InterPro" id="IPR013013">
    <property type="entry name" value="PTS_EIIC_1"/>
</dbReference>
<keyword evidence="6 19" id="KW-0762">Sugar transport</keyword>
<feature type="transmembrane region" description="Helical" evidence="16">
    <location>
        <begin position="281"/>
        <end position="297"/>
    </location>
</feature>
<dbReference type="GO" id="GO:0090564">
    <property type="term" value="F:protein-phosphocysteine-glucose phosphotransferase system transporter activity"/>
    <property type="evidence" value="ECO:0007669"/>
    <property type="project" value="TreeGrafter"/>
</dbReference>
<feature type="transmembrane region" description="Helical" evidence="16">
    <location>
        <begin position="20"/>
        <end position="42"/>
    </location>
</feature>
<feature type="domain" description="PTS EIIB type-1" evidence="17">
    <location>
        <begin position="522"/>
        <end position="598"/>
    </location>
</feature>
<proteinExistence type="predicted"/>
<dbReference type="EMBL" id="PIUM01000023">
    <property type="protein sequence ID" value="PKU23167.1"/>
    <property type="molecule type" value="Genomic_DNA"/>
</dbReference>
<evidence type="ECO:0000256" key="6">
    <source>
        <dbReference type="ARBA" id="ARBA00022597"/>
    </source>
</evidence>
<dbReference type="PROSITE" id="PS01035">
    <property type="entry name" value="PTS_EIIB_TYPE_1_CYS"/>
    <property type="match status" value="1"/>
</dbReference>
<dbReference type="InterPro" id="IPR001996">
    <property type="entry name" value="PTS_IIB_1"/>
</dbReference>
<dbReference type="InterPro" id="IPR050429">
    <property type="entry name" value="PTS_Glucose_EIICBA"/>
</dbReference>
<dbReference type="GO" id="GO:0008982">
    <property type="term" value="F:protein-N(PI)-phosphohistidine-sugar phosphotransferase activity"/>
    <property type="evidence" value="ECO:0007669"/>
    <property type="project" value="InterPro"/>
</dbReference>
<evidence type="ECO:0000256" key="7">
    <source>
        <dbReference type="ARBA" id="ARBA00022679"/>
    </source>
</evidence>
<dbReference type="OrthoDB" id="7571469at2"/>
<keyword evidence="20" id="KW-1185">Reference proteome</keyword>
<evidence type="ECO:0000259" key="18">
    <source>
        <dbReference type="PROSITE" id="PS51103"/>
    </source>
</evidence>
<keyword evidence="7" id="KW-0808">Transferase</keyword>
<feature type="transmembrane region" description="Helical" evidence="16">
    <location>
        <begin position="358"/>
        <end position="376"/>
    </location>
</feature>
<feature type="transmembrane region" description="Helical" evidence="16">
    <location>
        <begin position="153"/>
        <end position="173"/>
    </location>
</feature>
<feature type="domain" description="PTS EIIB type-1" evidence="17">
    <location>
        <begin position="407"/>
        <end position="488"/>
    </location>
</feature>
<sequence>MIAFKTTFGWLQKIGKSLMLPVAVLPVAGLLLGIGSSHFGFIPPVVSNVMAQGGGAIFGNLALIFAVGVALGLTENDGVAAIAAVVGFVVMVATMGVMAVALGIDPVLVMGMKSMETGVFGGIIIGAVAAILFNRYYRIELPAYLGFFAGKRFVPIATGIAAIAVGVILSLIWPPVQNGINVFSHWAADNDPRMAATVYGFIERLLIPFGLHHIWNVPFFFQIGSYTDASGAIVHGDINRFFAGDRSAGILAGAFLFKMWGLPAAAIAIWHTARPENRVKVGGLMISAALTSFITGITEPIEFSFLFVAPVLYLFHAILAATTQFVSNSLDIHMGFTFSQGGIDFLLFNVFGPTAHNWWMTLVLGPIYAVVYYAVFRLSIIRFNLKTPGREEDGVTIPAVDMGDDHIAIARQLVASFGGRSNIASLDACITRLRVGVNDMGKVHQDRFKAMGASGVMVVGKGVQVVFGTRSENLKTDIDEFLKTHPGEFDDLEGVGAGTAPAAAPAVPPKRDVPAASDKDFERLVDALRAALGGAANIRRIGAVAGTRLEVEISDPSKLDQPALRSAGAQGIVDLGGGRYHIMVGKAASAYATALTAA</sequence>
<feature type="transmembrane region" description="Helical" evidence="16">
    <location>
        <begin position="54"/>
        <end position="73"/>
    </location>
</feature>
<dbReference type="AlphaFoldDB" id="A0A2N3PRY4"/>
<keyword evidence="10" id="KW-0418">Kinase</keyword>
<feature type="transmembrane region" description="Helical" evidence="16">
    <location>
        <begin position="114"/>
        <end position="133"/>
    </location>
</feature>
<evidence type="ECO:0000256" key="10">
    <source>
        <dbReference type="ARBA" id="ARBA00022777"/>
    </source>
</evidence>
<evidence type="ECO:0000313" key="20">
    <source>
        <dbReference type="Proteomes" id="UP000233293"/>
    </source>
</evidence>
<dbReference type="InterPro" id="IPR036878">
    <property type="entry name" value="Glu_permease_IIB"/>
</dbReference>
<dbReference type="GO" id="GO:0016301">
    <property type="term" value="F:kinase activity"/>
    <property type="evidence" value="ECO:0007669"/>
    <property type="project" value="UniProtKB-KW"/>
</dbReference>
<evidence type="ECO:0000256" key="14">
    <source>
        <dbReference type="ARBA" id="ARBA00047336"/>
    </source>
</evidence>
<evidence type="ECO:0000256" key="4">
    <source>
        <dbReference type="ARBA" id="ARBA00022448"/>
    </source>
</evidence>
<dbReference type="GO" id="GO:0005886">
    <property type="term" value="C:plasma membrane"/>
    <property type="evidence" value="ECO:0007669"/>
    <property type="project" value="UniProtKB-SubCell"/>
</dbReference>
<evidence type="ECO:0000256" key="12">
    <source>
        <dbReference type="ARBA" id="ARBA00023136"/>
    </source>
</evidence>
<evidence type="ECO:0000256" key="1">
    <source>
        <dbReference type="ARBA" id="ARBA00004651"/>
    </source>
</evidence>
<feature type="transmembrane region" description="Helical" evidence="16">
    <location>
        <begin position="80"/>
        <end position="102"/>
    </location>
</feature>
<dbReference type="Pfam" id="PF02378">
    <property type="entry name" value="PTS_EIIC"/>
    <property type="match status" value="1"/>
</dbReference>
<dbReference type="GO" id="GO:0055056">
    <property type="term" value="F:D-glucose transmembrane transporter activity"/>
    <property type="evidence" value="ECO:0007669"/>
    <property type="project" value="InterPro"/>
</dbReference>
<evidence type="ECO:0000256" key="11">
    <source>
        <dbReference type="ARBA" id="ARBA00022989"/>
    </source>
</evidence>
<dbReference type="NCBIfam" id="TIGR02002">
    <property type="entry name" value="PTS-II-BC-glcB"/>
    <property type="match status" value="1"/>
</dbReference>
<keyword evidence="5" id="KW-1003">Cell membrane</keyword>
<evidence type="ECO:0000256" key="3">
    <source>
        <dbReference type="ARBA" id="ARBA00021468"/>
    </source>
</evidence>
<comment type="caution">
    <text evidence="15">Lacks conserved residue(s) required for the propagation of feature annotation.</text>
</comment>
<organism evidence="19 20">
    <name type="scientific">Telmatospirillum siberiense</name>
    <dbReference type="NCBI Taxonomy" id="382514"/>
    <lineage>
        <taxon>Bacteria</taxon>
        <taxon>Pseudomonadati</taxon>
        <taxon>Pseudomonadota</taxon>
        <taxon>Alphaproteobacteria</taxon>
        <taxon>Rhodospirillales</taxon>
        <taxon>Rhodospirillaceae</taxon>
        <taxon>Telmatospirillum</taxon>
    </lineage>
</organism>
<keyword evidence="9 16" id="KW-0812">Transmembrane</keyword>
<feature type="transmembrane region" description="Helical" evidence="16">
    <location>
        <begin position="248"/>
        <end position="269"/>
    </location>
</feature>
<dbReference type="SUPFAM" id="SSF55604">
    <property type="entry name" value="Glucose permease domain IIB"/>
    <property type="match status" value="2"/>
</dbReference>
<comment type="catalytic activity">
    <reaction evidence="14">
        <text>N(pros)-phospho-L-histidyl-[protein] + D-glucose(out) = D-glucose 6-phosphate(in) + L-histidyl-[protein]</text>
        <dbReference type="Rhea" id="RHEA:33367"/>
        <dbReference type="Rhea" id="RHEA-COMP:9745"/>
        <dbReference type="Rhea" id="RHEA-COMP:9746"/>
        <dbReference type="ChEBI" id="CHEBI:4167"/>
        <dbReference type="ChEBI" id="CHEBI:29979"/>
        <dbReference type="ChEBI" id="CHEBI:61548"/>
        <dbReference type="ChEBI" id="CHEBI:64837"/>
        <dbReference type="EC" id="2.7.1.199"/>
    </reaction>
</comment>
<evidence type="ECO:0000256" key="2">
    <source>
        <dbReference type="ARBA" id="ARBA00011910"/>
    </source>
</evidence>
<evidence type="ECO:0000256" key="5">
    <source>
        <dbReference type="ARBA" id="ARBA00022475"/>
    </source>
</evidence>
<dbReference type="InterPro" id="IPR003352">
    <property type="entry name" value="PTS_EIIC"/>
</dbReference>
<name>A0A2N3PRY4_9PROT</name>
<dbReference type="FunFam" id="3.30.1360.60:FF:000001">
    <property type="entry name" value="PTS system glucose-specific IIBC component PtsG"/>
    <property type="match status" value="1"/>
</dbReference>
<comment type="subcellular location">
    <subcellularLocation>
        <location evidence="1">Cell membrane</location>
        <topology evidence="1">Multi-pass membrane protein</topology>
    </subcellularLocation>
</comment>
<accession>A0A2N3PRY4</accession>
<evidence type="ECO:0000256" key="13">
    <source>
        <dbReference type="ARBA" id="ARBA00032303"/>
    </source>
</evidence>
<reference evidence="20" key="1">
    <citation type="submission" date="2017-12" db="EMBL/GenBank/DDBJ databases">
        <title>Draft genome sequence of Telmatospirillum siberiense 26-4b1T, an acidotolerant peatland alphaproteobacterium potentially involved in sulfur cycling.</title>
        <authorList>
            <person name="Hausmann B."/>
            <person name="Pjevac P."/>
            <person name="Schreck K."/>
            <person name="Herbold C.W."/>
            <person name="Daims H."/>
            <person name="Wagner M."/>
            <person name="Pester M."/>
            <person name="Loy A."/>
        </authorList>
    </citation>
    <scope>NUCLEOTIDE SEQUENCE [LARGE SCALE GENOMIC DNA]</scope>
    <source>
        <strain evidence="20">26-4b1</strain>
    </source>
</reference>
<feature type="active site" description="Phosphocysteine intermediate; for EIIB activity" evidence="15">
    <location>
        <position position="429"/>
    </location>
</feature>
<dbReference type="GO" id="GO:0009401">
    <property type="term" value="P:phosphoenolpyruvate-dependent sugar phosphotransferase system"/>
    <property type="evidence" value="ECO:0007669"/>
    <property type="project" value="UniProtKB-KW"/>
</dbReference>
<dbReference type="Pfam" id="PF00367">
    <property type="entry name" value="PTS_EIIB"/>
    <property type="match status" value="1"/>
</dbReference>
<dbReference type="GO" id="GO:1904659">
    <property type="term" value="P:D-glucose transmembrane transport"/>
    <property type="evidence" value="ECO:0007669"/>
    <property type="project" value="InterPro"/>
</dbReference>
<keyword evidence="4" id="KW-0813">Transport</keyword>
<keyword evidence="12 16" id="KW-0472">Membrane</keyword>
<protein>
    <recommendedName>
        <fullName evidence="3">PTS system glucose-specific EIICB component</fullName>
        <ecNumber evidence="2">2.7.1.199</ecNumber>
    </recommendedName>
    <alternativeName>
        <fullName evidence="13">EIICB-Glc</fullName>
    </alternativeName>
</protein>
<dbReference type="NCBIfam" id="NF008301">
    <property type="entry name" value="PRK11089.1"/>
    <property type="match status" value="1"/>
</dbReference>
<dbReference type="InterPro" id="IPR011299">
    <property type="entry name" value="PTS_IIBC_glc"/>
</dbReference>
<evidence type="ECO:0000256" key="15">
    <source>
        <dbReference type="PROSITE-ProRule" id="PRU00421"/>
    </source>
</evidence>
<dbReference type="PANTHER" id="PTHR30009:SF20">
    <property type="entry name" value="PTS SYSTEM GLUCOSE-SPECIFIC EIICB COMPONENT-RELATED"/>
    <property type="match status" value="1"/>
</dbReference>
<dbReference type="PROSITE" id="PS51103">
    <property type="entry name" value="PTS_EIIC_TYPE_1"/>
    <property type="match status" value="1"/>
</dbReference>
<dbReference type="RefSeq" id="WP_101252065.1">
    <property type="nucleotide sequence ID" value="NZ_PIUM01000023.1"/>
</dbReference>
<gene>
    <name evidence="19" type="ORF">CWS72_18255</name>
</gene>
<dbReference type="Gene3D" id="3.30.1360.60">
    <property type="entry name" value="Glucose permease domain IIB"/>
    <property type="match status" value="2"/>
</dbReference>
<dbReference type="PROSITE" id="PS51098">
    <property type="entry name" value="PTS_EIIB_TYPE_1"/>
    <property type="match status" value="2"/>
</dbReference>
<dbReference type="EC" id="2.7.1.199" evidence="2"/>
<dbReference type="InterPro" id="IPR018113">
    <property type="entry name" value="PTrfase_EIIB_Cys"/>
</dbReference>
<dbReference type="NCBIfam" id="TIGR00826">
    <property type="entry name" value="EIIB_glc"/>
    <property type="match status" value="1"/>
</dbReference>
<dbReference type="PANTHER" id="PTHR30009">
    <property type="entry name" value="CYTOCHROME C-TYPE SYNTHESIS PROTEIN AND PTS TRANSMEMBRANE COMPONENT"/>
    <property type="match status" value="1"/>
</dbReference>
<keyword evidence="8" id="KW-0598">Phosphotransferase system</keyword>
<dbReference type="CDD" id="cd00212">
    <property type="entry name" value="PTS_IIB_glc"/>
    <property type="match status" value="1"/>
</dbReference>